<dbReference type="Proteomes" id="UP000501240">
    <property type="component" value="Chromosome"/>
</dbReference>
<dbReference type="InterPro" id="IPR043504">
    <property type="entry name" value="Peptidase_S1_PA_chymotrypsin"/>
</dbReference>
<proteinExistence type="predicted"/>
<gene>
    <name evidence="1" type="ORF">ACTIVE_6738</name>
</gene>
<evidence type="ECO:0000313" key="2">
    <source>
        <dbReference type="Proteomes" id="UP000501240"/>
    </source>
</evidence>
<name>A0A7D4AA11_ACTVE</name>
<dbReference type="RefSeq" id="WP_173098762.1">
    <property type="nucleotide sequence ID" value="NZ_CP053892.1"/>
</dbReference>
<reference evidence="1 2" key="1">
    <citation type="submission" date="2020-05" db="EMBL/GenBank/DDBJ databases">
        <title>Actinomadura verrucosospora NRRL-B18236 (PFL_A860) Genome sequencing and assembly.</title>
        <authorList>
            <person name="Samborskyy M."/>
        </authorList>
    </citation>
    <scope>NUCLEOTIDE SEQUENCE [LARGE SCALE GENOMIC DNA]</scope>
    <source>
        <strain evidence="1 2">NRRL:B18236</strain>
    </source>
</reference>
<dbReference type="AlphaFoldDB" id="A0A7D4AA11"/>
<sequence length="515" mass="53966">MTLDAHSPATLERARRELFDRHFDDPNFTGCAIGRRRRAGAVLDEPVVVAMVVKKLGEGFVSRRRLLPKTIGVDGASVGVDVVEVGRLARHGRASGPIPDRLRPPLQGGGISNTHGSVAGSIGCFVRDDTDGTINILSSNHVVGRMSAGSAGETIAQPAAADAGGTAETIAKLKRSVAVSTTATDNLVDAAIAQLDDQSAYAQDVAQGLMAPISADHPVVGMVVAGDAGTNCFLTPIGHVLEKLKVSLLPATSSSPCTAAATIGMHIEKVGRASGYSSSTVDALAAQVKIDFSAKQDRSDVRVLSDLIWTQAFNLPGDSGAIACQGGDGMTFVVRPRVDCPFLGAAGTYYDLPLVDDNPLTSKARDEFFSQSLTGNLLISVLYQNSQVVVDRLQGKTADPDTQSYAQGYYDQYHDLLAGVLADPDSTVTVTDQNLNDVLNIILGMSGAFGVGEPVLTPDESSAALNLYDAVLSPTLGMNRAQILAYMQRQDVYQQVLDQASTVPTIEVTGPVSAG</sequence>
<protein>
    <submittedName>
        <fullName evidence="1">Uncharacterized protein</fullName>
    </submittedName>
</protein>
<evidence type="ECO:0000313" key="1">
    <source>
        <dbReference type="EMBL" id="QKG25087.1"/>
    </source>
</evidence>
<organism evidence="1 2">
    <name type="scientific">Actinomadura verrucosospora</name>
    <dbReference type="NCBI Taxonomy" id="46165"/>
    <lineage>
        <taxon>Bacteria</taxon>
        <taxon>Bacillati</taxon>
        <taxon>Actinomycetota</taxon>
        <taxon>Actinomycetes</taxon>
        <taxon>Streptosporangiales</taxon>
        <taxon>Thermomonosporaceae</taxon>
        <taxon>Actinomadura</taxon>
    </lineage>
</organism>
<dbReference type="Gene3D" id="2.40.10.10">
    <property type="entry name" value="Trypsin-like serine proteases"/>
    <property type="match status" value="1"/>
</dbReference>
<dbReference type="EMBL" id="CP053892">
    <property type="protein sequence ID" value="QKG25087.1"/>
    <property type="molecule type" value="Genomic_DNA"/>
</dbReference>
<keyword evidence="2" id="KW-1185">Reference proteome</keyword>
<accession>A0A7D4AA11</accession>